<proteinExistence type="predicted"/>
<dbReference type="Pfam" id="PF10604">
    <property type="entry name" value="Polyketide_cyc2"/>
    <property type="match status" value="1"/>
</dbReference>
<accession>A0A2A9E1Q2</accession>
<name>A0A2A9E1Q2_9MICO</name>
<dbReference type="SUPFAM" id="SSF55961">
    <property type="entry name" value="Bet v1-like"/>
    <property type="match status" value="1"/>
</dbReference>
<comment type="caution">
    <text evidence="1">The sequence shown here is derived from an EMBL/GenBank/DDBJ whole genome shotgun (WGS) entry which is preliminary data.</text>
</comment>
<dbReference type="Gene3D" id="3.30.530.20">
    <property type="match status" value="1"/>
</dbReference>
<reference evidence="1 2" key="1">
    <citation type="submission" date="2017-10" db="EMBL/GenBank/DDBJ databases">
        <title>Sequencing the genomes of 1000 actinobacteria strains.</title>
        <authorList>
            <person name="Klenk H.-P."/>
        </authorList>
    </citation>
    <scope>NUCLEOTIDE SEQUENCE [LARGE SCALE GENOMIC DNA]</scope>
    <source>
        <strain evidence="1 2">DSM 18966</strain>
    </source>
</reference>
<dbReference type="Proteomes" id="UP000225548">
    <property type="component" value="Unassembled WGS sequence"/>
</dbReference>
<dbReference type="OrthoDB" id="4823586at2"/>
<dbReference type="InterPro" id="IPR019587">
    <property type="entry name" value="Polyketide_cyclase/dehydratase"/>
</dbReference>
<gene>
    <name evidence="1" type="ORF">ATL42_0115</name>
</gene>
<dbReference type="RefSeq" id="WP_098453690.1">
    <property type="nucleotide sequence ID" value="NZ_PDJG01000001.1"/>
</dbReference>
<dbReference type="AlphaFoldDB" id="A0A2A9E1Q2"/>
<keyword evidence="2" id="KW-1185">Reference proteome</keyword>
<organism evidence="1 2">
    <name type="scientific">Sanguibacter antarcticus</name>
    <dbReference type="NCBI Taxonomy" id="372484"/>
    <lineage>
        <taxon>Bacteria</taxon>
        <taxon>Bacillati</taxon>
        <taxon>Actinomycetota</taxon>
        <taxon>Actinomycetes</taxon>
        <taxon>Micrococcales</taxon>
        <taxon>Sanguibacteraceae</taxon>
        <taxon>Sanguibacter</taxon>
    </lineage>
</organism>
<dbReference type="EMBL" id="PDJG01000001">
    <property type="protein sequence ID" value="PFG32295.1"/>
    <property type="molecule type" value="Genomic_DNA"/>
</dbReference>
<dbReference type="InterPro" id="IPR023393">
    <property type="entry name" value="START-like_dom_sf"/>
</dbReference>
<evidence type="ECO:0000313" key="2">
    <source>
        <dbReference type="Proteomes" id="UP000225548"/>
    </source>
</evidence>
<evidence type="ECO:0000313" key="1">
    <source>
        <dbReference type="EMBL" id="PFG32295.1"/>
    </source>
</evidence>
<sequence>MPSERSRALRFAASVTVPLPAADAFALVADVRNHDRWIPLTHGRFPVAPPGPLPRGARFTMISTPGIVDRMIVTDLIGTASTTLSTTFRKAGPLLAGVAGIEVTPGPTARTSQITWWEDVHLAGPIPARVTRVLVGPFLVLMLRYALRAVSREIAATAAARG</sequence>
<protein>
    <submittedName>
        <fullName evidence="1">Polyketide cyclase/dehydrase/lipid transport protein</fullName>
    </submittedName>
</protein>